<dbReference type="Pfam" id="PF00486">
    <property type="entry name" value="Trans_reg_C"/>
    <property type="match status" value="1"/>
</dbReference>
<dbReference type="SMART" id="SM00862">
    <property type="entry name" value="Trans_reg_C"/>
    <property type="match status" value="1"/>
</dbReference>
<comment type="similarity">
    <text evidence="1">Belongs to the AfsR/DnrI/RedD regulatory family.</text>
</comment>
<dbReference type="Gene3D" id="3.40.50.300">
    <property type="entry name" value="P-loop containing nucleotide triphosphate hydrolases"/>
    <property type="match status" value="1"/>
</dbReference>
<dbReference type="RefSeq" id="WP_343977372.1">
    <property type="nucleotide sequence ID" value="NZ_BAAAHK010000016.1"/>
</dbReference>
<evidence type="ECO:0000256" key="2">
    <source>
        <dbReference type="ARBA" id="ARBA00023015"/>
    </source>
</evidence>
<dbReference type="InterPro" id="IPR005158">
    <property type="entry name" value="BTAD"/>
</dbReference>
<evidence type="ECO:0000256" key="1">
    <source>
        <dbReference type="ARBA" id="ARBA00005820"/>
    </source>
</evidence>
<dbReference type="Pfam" id="PF03704">
    <property type="entry name" value="BTAD"/>
    <property type="match status" value="1"/>
</dbReference>
<dbReference type="SMART" id="SM01043">
    <property type="entry name" value="BTAD"/>
    <property type="match status" value="1"/>
</dbReference>
<feature type="region of interest" description="Disordered" evidence="6">
    <location>
        <begin position="245"/>
        <end position="264"/>
    </location>
</feature>
<dbReference type="SUPFAM" id="SSF52540">
    <property type="entry name" value="P-loop containing nucleoside triphosphate hydrolases"/>
    <property type="match status" value="1"/>
</dbReference>
<dbReference type="PANTHER" id="PTHR35807:SF1">
    <property type="entry name" value="TRANSCRIPTIONAL REGULATOR REDD"/>
    <property type="match status" value="1"/>
</dbReference>
<dbReference type="SUPFAM" id="SSF46894">
    <property type="entry name" value="C-terminal effector domain of the bipartite response regulators"/>
    <property type="match status" value="1"/>
</dbReference>
<dbReference type="Gene3D" id="1.25.40.10">
    <property type="entry name" value="Tetratricopeptide repeat domain"/>
    <property type="match status" value="2"/>
</dbReference>
<keyword evidence="2" id="KW-0805">Transcription regulation</keyword>
<dbReference type="PRINTS" id="PR00364">
    <property type="entry name" value="DISEASERSIST"/>
</dbReference>
<keyword evidence="3 5" id="KW-0238">DNA-binding</keyword>
<comment type="caution">
    <text evidence="8">The sequence shown here is derived from an EMBL/GenBank/DDBJ whole genome shotgun (WGS) entry which is preliminary data.</text>
</comment>
<dbReference type="InterPro" id="IPR027417">
    <property type="entry name" value="P-loop_NTPase"/>
</dbReference>
<protein>
    <submittedName>
        <fullName evidence="8">BTAD domain-containing putative transcriptional regulator</fullName>
    </submittedName>
</protein>
<dbReference type="Gene3D" id="1.10.10.10">
    <property type="entry name" value="Winged helix-like DNA-binding domain superfamily/Winged helix DNA-binding domain"/>
    <property type="match status" value="1"/>
</dbReference>
<evidence type="ECO:0000256" key="3">
    <source>
        <dbReference type="ARBA" id="ARBA00023125"/>
    </source>
</evidence>
<dbReference type="InterPro" id="IPR001867">
    <property type="entry name" value="OmpR/PhoB-type_DNA-bd"/>
</dbReference>
<proteinExistence type="inferred from homology"/>
<dbReference type="Proteomes" id="UP001500542">
    <property type="component" value="Unassembled WGS sequence"/>
</dbReference>
<dbReference type="EMBL" id="BAAAHK010000016">
    <property type="protein sequence ID" value="GAA0953985.1"/>
    <property type="molecule type" value="Genomic_DNA"/>
</dbReference>
<dbReference type="InterPro" id="IPR051677">
    <property type="entry name" value="AfsR-DnrI-RedD_regulator"/>
</dbReference>
<dbReference type="CDD" id="cd15831">
    <property type="entry name" value="BTAD"/>
    <property type="match status" value="1"/>
</dbReference>
<dbReference type="InterPro" id="IPR011990">
    <property type="entry name" value="TPR-like_helical_dom_sf"/>
</dbReference>
<evidence type="ECO:0000313" key="8">
    <source>
        <dbReference type="EMBL" id="GAA0953985.1"/>
    </source>
</evidence>
<dbReference type="InterPro" id="IPR036388">
    <property type="entry name" value="WH-like_DNA-bd_sf"/>
</dbReference>
<accession>A0ABN1RAH1</accession>
<dbReference type="PROSITE" id="PS51755">
    <property type="entry name" value="OMPR_PHOB"/>
    <property type="match status" value="1"/>
</dbReference>
<dbReference type="SMART" id="SM00382">
    <property type="entry name" value="AAA"/>
    <property type="match status" value="1"/>
</dbReference>
<dbReference type="InterPro" id="IPR003593">
    <property type="entry name" value="AAA+_ATPase"/>
</dbReference>
<name>A0ABN1RAH1_9ACTN</name>
<evidence type="ECO:0000259" key="7">
    <source>
        <dbReference type="PROSITE" id="PS51755"/>
    </source>
</evidence>
<keyword evidence="4" id="KW-0804">Transcription</keyword>
<gene>
    <name evidence="8" type="ORF">GCM10009554_59130</name>
</gene>
<organism evidence="8 9">
    <name type="scientific">Kribbella koreensis</name>
    <dbReference type="NCBI Taxonomy" id="57909"/>
    <lineage>
        <taxon>Bacteria</taxon>
        <taxon>Bacillati</taxon>
        <taxon>Actinomycetota</taxon>
        <taxon>Actinomycetes</taxon>
        <taxon>Propionibacteriales</taxon>
        <taxon>Kribbellaceae</taxon>
        <taxon>Kribbella</taxon>
    </lineage>
</organism>
<evidence type="ECO:0000313" key="9">
    <source>
        <dbReference type="Proteomes" id="UP001500542"/>
    </source>
</evidence>
<sequence>MEFRLLGDVVALSHDQPLALGRRQERLLLGILLLEPNRPVSVDRLIELLWPADQPANPRRAIQVYFSRLRRVLAKAGEDDGPVLLRQDDGYLVRTPAESIDVHCFTQQIRAARTIADPAARAAALRSALDLYRGEPLESLASQSVLRQLGGPFDEAYRTALELRIDAALEAGLYDDLRAEVPVLIGRYPVAERPVAALMRALHHDARPAEALTVYEELTARLRERLGLEPGPELRALADSIRQNALGSPTPIPQPPEPARTGPRQLPADVRFLVDRDLLLAHGQLHLTTRRPAVFCLHGGAGVGKSAAAVRLGHRVAADFTDGQLFLRLLEPDGTALPSRTALARLLRAIGVPPSEIPESLEARIAVLTEKAADREFLLVLDDAQDLAQVSPLLRLGPRCSVIITSRQALSGLEHAEHHQVRPLGDDASLQLLRHVAQAEFDGGEMGDLVTIVERCAGLPLALRVVGSRLSPVAGQTVPAMVAALEDAAQRLDVLEIGDLAVRASLELSLAAVEPLTCALLERVVQLGIDEFSAWVAAPLLDVDESVADREVERLYDLGLVHLRTESPRRFGVHGLVRAYTLERSSDAGAIEAATRRYVGALVRLATIADEELDHGFVQTEGLSTPEPPSLPGVEASARSMPGEWFGLEAPAICTLIAKAPPEQAALLALRVRGYLTLQDESEQAGSALETALGKLNDGSHPGLEGRLLQAYFTTVAQHHRPVGELIALADRSLRLARLDDSTLLEMSAYWQFGYSMIEACDFEAAAMAYESALVLIKKDHALGHHRAKALSGAGDAARLNGDLERAAVILAEAASLDPGRTRWRAVTLYDLATALVEGGRLTEAEPVIREAEAIFAELGDSFGRAYVEIVDARHALRRQDWDRTRRLLDSAAQQFLAIDDVSSLCEVRIAEAELLLARQQPAAARELLLATIDEALSVEDTRSAHQCRQLLNTFTT</sequence>
<keyword evidence="9" id="KW-1185">Reference proteome</keyword>
<feature type="DNA-binding region" description="OmpR/PhoB-type" evidence="5">
    <location>
        <begin position="1"/>
        <end position="95"/>
    </location>
</feature>
<evidence type="ECO:0000256" key="5">
    <source>
        <dbReference type="PROSITE-ProRule" id="PRU01091"/>
    </source>
</evidence>
<evidence type="ECO:0000256" key="4">
    <source>
        <dbReference type="ARBA" id="ARBA00023163"/>
    </source>
</evidence>
<dbReference type="PANTHER" id="PTHR35807">
    <property type="entry name" value="TRANSCRIPTIONAL REGULATOR REDD-RELATED"/>
    <property type="match status" value="1"/>
</dbReference>
<dbReference type="InterPro" id="IPR016032">
    <property type="entry name" value="Sig_transdc_resp-reg_C-effctor"/>
</dbReference>
<evidence type="ECO:0000256" key="6">
    <source>
        <dbReference type="SAM" id="MobiDB-lite"/>
    </source>
</evidence>
<feature type="domain" description="OmpR/PhoB-type" evidence="7">
    <location>
        <begin position="1"/>
        <end position="95"/>
    </location>
</feature>
<reference evidence="8 9" key="1">
    <citation type="journal article" date="2019" name="Int. J. Syst. Evol. Microbiol.">
        <title>The Global Catalogue of Microorganisms (GCM) 10K type strain sequencing project: providing services to taxonomists for standard genome sequencing and annotation.</title>
        <authorList>
            <consortium name="The Broad Institute Genomics Platform"/>
            <consortium name="The Broad Institute Genome Sequencing Center for Infectious Disease"/>
            <person name="Wu L."/>
            <person name="Ma J."/>
        </authorList>
    </citation>
    <scope>NUCLEOTIDE SEQUENCE [LARGE SCALE GENOMIC DNA]</scope>
    <source>
        <strain evidence="8 9">JCM 10977</strain>
    </source>
</reference>
<dbReference type="SUPFAM" id="SSF48452">
    <property type="entry name" value="TPR-like"/>
    <property type="match status" value="2"/>
</dbReference>